<feature type="region of interest" description="Disordered" evidence="1">
    <location>
        <begin position="41"/>
        <end position="72"/>
    </location>
</feature>
<feature type="region of interest" description="Disordered" evidence="1">
    <location>
        <begin position="660"/>
        <end position="721"/>
    </location>
</feature>
<comment type="caution">
    <text evidence="3">The sequence shown here is derived from an EMBL/GenBank/DDBJ whole genome shotgun (WGS) entry which is preliminary data.</text>
</comment>
<dbReference type="CDD" id="cd11392">
    <property type="entry name" value="bHLH_ScPHO4_like"/>
    <property type="match status" value="1"/>
</dbReference>
<evidence type="ECO:0000259" key="2">
    <source>
        <dbReference type="PROSITE" id="PS50888"/>
    </source>
</evidence>
<feature type="compositionally biased region" description="Low complexity" evidence="1">
    <location>
        <begin position="339"/>
        <end position="357"/>
    </location>
</feature>
<dbReference type="PROSITE" id="PS50888">
    <property type="entry name" value="BHLH"/>
    <property type="match status" value="1"/>
</dbReference>
<protein>
    <recommendedName>
        <fullName evidence="2">BHLH domain-containing protein</fullName>
    </recommendedName>
</protein>
<feature type="domain" description="BHLH" evidence="2">
    <location>
        <begin position="578"/>
        <end position="651"/>
    </location>
</feature>
<feature type="compositionally biased region" description="Low complexity" evidence="1">
    <location>
        <begin position="709"/>
        <end position="721"/>
    </location>
</feature>
<organism evidence="3 4">
    <name type="scientific">Monascus purpureus</name>
    <name type="common">Red mold</name>
    <name type="synonym">Monascus anka</name>
    <dbReference type="NCBI Taxonomy" id="5098"/>
    <lineage>
        <taxon>Eukaryota</taxon>
        <taxon>Fungi</taxon>
        <taxon>Dikarya</taxon>
        <taxon>Ascomycota</taxon>
        <taxon>Pezizomycotina</taxon>
        <taxon>Eurotiomycetes</taxon>
        <taxon>Eurotiomycetidae</taxon>
        <taxon>Eurotiales</taxon>
        <taxon>Aspergillaceae</taxon>
        <taxon>Monascus</taxon>
    </lineage>
</organism>
<gene>
    <name evidence="3" type="ORF">MPDQ_001961</name>
</gene>
<feature type="region of interest" description="Disordered" evidence="1">
    <location>
        <begin position="490"/>
        <end position="537"/>
    </location>
</feature>
<accession>A0A507QNY6</accession>
<evidence type="ECO:0000313" key="4">
    <source>
        <dbReference type="Proteomes" id="UP000319663"/>
    </source>
</evidence>
<dbReference type="SUPFAM" id="SSF47459">
    <property type="entry name" value="HLH, helix-loop-helix DNA-binding domain"/>
    <property type="match status" value="1"/>
</dbReference>
<dbReference type="InterPro" id="IPR036638">
    <property type="entry name" value="HLH_DNA-bd_sf"/>
</dbReference>
<dbReference type="SMART" id="SM00353">
    <property type="entry name" value="HLH"/>
    <property type="match status" value="1"/>
</dbReference>
<dbReference type="InterPro" id="IPR011598">
    <property type="entry name" value="bHLH_dom"/>
</dbReference>
<feature type="region of interest" description="Disordered" evidence="1">
    <location>
        <begin position="89"/>
        <end position="112"/>
    </location>
</feature>
<proteinExistence type="predicted"/>
<feature type="compositionally biased region" description="Polar residues" evidence="1">
    <location>
        <begin position="321"/>
        <end position="338"/>
    </location>
</feature>
<dbReference type="GO" id="GO:0046983">
    <property type="term" value="F:protein dimerization activity"/>
    <property type="evidence" value="ECO:0007669"/>
    <property type="project" value="InterPro"/>
</dbReference>
<keyword evidence="4" id="KW-1185">Reference proteome</keyword>
<dbReference type="AlphaFoldDB" id="A0A507QNY6"/>
<feature type="compositionally biased region" description="Low complexity" evidence="1">
    <location>
        <begin position="92"/>
        <end position="112"/>
    </location>
</feature>
<feature type="compositionally biased region" description="Polar residues" evidence="1">
    <location>
        <begin position="1"/>
        <end position="11"/>
    </location>
</feature>
<dbReference type="Pfam" id="PF00010">
    <property type="entry name" value="HLH"/>
    <property type="match status" value="1"/>
</dbReference>
<dbReference type="OrthoDB" id="5344169at2759"/>
<feature type="region of interest" description="Disordered" evidence="1">
    <location>
        <begin position="227"/>
        <end position="387"/>
    </location>
</feature>
<feature type="compositionally biased region" description="Polar residues" evidence="1">
    <location>
        <begin position="255"/>
        <end position="272"/>
    </location>
</feature>
<evidence type="ECO:0000256" key="1">
    <source>
        <dbReference type="SAM" id="MobiDB-lite"/>
    </source>
</evidence>
<name>A0A507QNY6_MONPU</name>
<feature type="compositionally biased region" description="Polar residues" evidence="1">
    <location>
        <begin position="236"/>
        <end position="248"/>
    </location>
</feature>
<dbReference type="EMBL" id="VIFY01000158">
    <property type="protein sequence ID" value="TQB69341.1"/>
    <property type="molecule type" value="Genomic_DNA"/>
</dbReference>
<feature type="compositionally biased region" description="Basic and acidic residues" evidence="1">
    <location>
        <begin position="677"/>
        <end position="706"/>
    </location>
</feature>
<evidence type="ECO:0000313" key="3">
    <source>
        <dbReference type="EMBL" id="TQB69341.1"/>
    </source>
</evidence>
<reference evidence="3 4" key="1">
    <citation type="submission" date="2019-06" db="EMBL/GenBank/DDBJ databases">
        <title>Wine fermentation using esterase from Monascus purpureus.</title>
        <authorList>
            <person name="Geng C."/>
            <person name="Zhang Y."/>
        </authorList>
    </citation>
    <scope>NUCLEOTIDE SEQUENCE [LARGE SCALE GENOMIC DNA]</scope>
    <source>
        <strain evidence="3">HQ1</strain>
    </source>
</reference>
<feature type="region of interest" description="Disordered" evidence="1">
    <location>
        <begin position="1"/>
        <end position="21"/>
    </location>
</feature>
<dbReference type="STRING" id="5098.A0A507QNY6"/>
<dbReference type="Proteomes" id="UP000319663">
    <property type="component" value="Unassembled WGS sequence"/>
</dbReference>
<sequence length="721" mass="77912">MDQETSMSWSDQLHGESLMTVPGDDEFSNFLEFGMDFSRLNEHGQSSQHPSLPGTVPGSASEVEMQTEQTDQPSQFNRMMADFTMDLQTHSQGQNQRQAQGQCQDQDQGQAHQAYGNADIAPGFYSHDHSQQNHQPRQPFHQELTSQPYVYGHPIIPPTPNSIELHGGAARYQPRVDEASDIYDQYSRINEEQALYTPLVSPAMTPLETQLRFPEYTVPGEYLTPLTSPALEAQGPNHNSYPFPSRQISDMGFVQTPSDTSGIPGTSAQSSPGIVRKHRRRPSASTRFSGRAGKPSPSVRPQTRKKPLLHINSGEILNGLYQENGSKRPPSSGNSFRFSSNDSSGQDSVSPEPLSEPLMPPPALPQTRKSPALGPQAPSSHASEAATPATLMRIQSSQHKHDPTGQFRGQAQLVAGEPSDELMEDVVLPEAATPTTKLLTKNRNISTNVQTDASTYAASASGTPSLEPKSGTLNKAPGFVASSPCIGAMSPPLGPISKKSDSRNGTSRKRQSVSSSQISPPLQPKISPNIKPMLRSEGMSSEASALYLASKSNYQHILDGTLLPGVSYPETLAENLSSKRTNHKLAEQGRRNRINNALKEIEALLPPGFASAKLAKEAGSSSKVGEKEKAGNPMISKASTVEMAIDYIKELKRELKEAQEKLKATESKLGAAATVKTNEDSGHDPCPKQESTESERTKNVQDDLKNNDSASSSTGTASAIS</sequence>
<dbReference type="Gene3D" id="4.10.280.10">
    <property type="entry name" value="Helix-loop-helix DNA-binding domain"/>
    <property type="match status" value="1"/>
</dbReference>